<dbReference type="OrthoDB" id="276323at2759"/>
<evidence type="ECO:0000313" key="5">
    <source>
        <dbReference type="Proteomes" id="UP000195402"/>
    </source>
</evidence>
<accession>A0A200QKH0</accession>
<organism evidence="4 5">
    <name type="scientific">Macleaya cordata</name>
    <name type="common">Five-seeded plume-poppy</name>
    <name type="synonym">Bocconia cordata</name>
    <dbReference type="NCBI Taxonomy" id="56857"/>
    <lineage>
        <taxon>Eukaryota</taxon>
        <taxon>Viridiplantae</taxon>
        <taxon>Streptophyta</taxon>
        <taxon>Embryophyta</taxon>
        <taxon>Tracheophyta</taxon>
        <taxon>Spermatophyta</taxon>
        <taxon>Magnoliopsida</taxon>
        <taxon>Ranunculales</taxon>
        <taxon>Papaveraceae</taxon>
        <taxon>Papaveroideae</taxon>
        <taxon>Macleaya</taxon>
    </lineage>
</organism>
<keyword evidence="2" id="KW-0175">Coiled coil</keyword>
<feature type="region of interest" description="Disordered" evidence="3">
    <location>
        <begin position="1"/>
        <end position="26"/>
    </location>
</feature>
<proteinExistence type="inferred from homology"/>
<dbReference type="PANTHER" id="PTHR12832:SF11">
    <property type="entry name" value="LD23868P"/>
    <property type="match status" value="1"/>
</dbReference>
<feature type="region of interest" description="Disordered" evidence="3">
    <location>
        <begin position="679"/>
        <end position="702"/>
    </location>
</feature>
<feature type="compositionally biased region" description="Polar residues" evidence="3">
    <location>
        <begin position="1"/>
        <end position="13"/>
    </location>
</feature>
<dbReference type="Pfam" id="PF05794">
    <property type="entry name" value="Tcp11"/>
    <property type="match status" value="1"/>
</dbReference>
<evidence type="ECO:0000313" key="4">
    <source>
        <dbReference type="EMBL" id="OVA10934.1"/>
    </source>
</evidence>
<protein>
    <submittedName>
        <fullName evidence="4">T-complex 11</fullName>
    </submittedName>
</protein>
<dbReference type="InParanoid" id="A0A200QKH0"/>
<evidence type="ECO:0000256" key="1">
    <source>
        <dbReference type="ARBA" id="ARBA00010954"/>
    </source>
</evidence>
<dbReference type="GO" id="GO:0007165">
    <property type="term" value="P:signal transduction"/>
    <property type="evidence" value="ECO:0007669"/>
    <property type="project" value="TreeGrafter"/>
</dbReference>
<gene>
    <name evidence="4" type="ORF">BVC80_8753g10</name>
</gene>
<dbReference type="AlphaFoldDB" id="A0A200QKH0"/>
<sequence>MRSWNRKNSSGTGSVPGAKEETKAVPVTNKRSSVYSFVRKTTNLRLKFDRSIKLTDRETMVEIAGLDPTESGGVAGISIDLSESDSSSLLLSSQSAPPKVPRRLRRRLMESNKNTSATTVEEIEAKLKEADLRRQQFHAWLSNKARTTQRSPSRYSLQDEDLGLRLQAKLHAAEEKRLSILAKAQMRLAKVDELRQAAKTEVEMRFERQREELGTKVESRGQQAEANRMLLLKAYRQQKTAAKERKAESLLQRMVQERRYKDFVRTAIYQKRVAAEKKRLGLLEAEKSRACARVMKVRRVAKSVRHQREIERSTMKDRLEDRLQRAKRQREEHLRQRGSHQNNVHVNWNKNSQGDFLSRKLAWCWRQFLRLKRTTFALAKDYETLEINKKHAKLIPFEQLALRIESAVTRQTVKALFDRLESRFTLSKATTRTSNTSSSGNIDHLLKQLSSPKRKGALTSTNRSRGEKKVGSCKEGSQCPAKLSRYPVRVVLSAYMILGHPGTVFSERGEREIALVDSAGTFIQEFELLMKIILDHPMQSTHQESGPTLPSKPTFRSQLESFDAAWCSYLYHFVAWKVRDANSLEEDLVKAACQLELSMMEKCKLSSEGDNDALTHDMKAIQKQVAEDQRLLREKVHHLSGYAGIQRMERALFDTRSRFFKAKENKSALVSQVAYMSSATPPSSSAVPSSVSVSDEGRIPVDAGERPSDVVCSLFKADASSPKEVGSSTLFSSDGGELGSSLGEKVTENEMLVNEIVHEHHGSFADSLNVSKQDHNGIKEKIRETMEKAFWDAITESMRHDDPNYGRIVELMKEVRDELCEIAPQKWRQEILDAIDLEILSEVLKSETYDMVYLGKILEFALVTLQKLSAPANEDEMMKTHKKLMNELGEISLGGDNSNASFVIATIKGLRFVLEQIQELKREISRARVRIMEPLIKGPAGLEYLKKAFTSRHGFPHDASNSLPLTVRWLSSMRDSAEQEWIEHTDSLSALTTSHVRSSQGLLPLTTLRTGGSVSLSSNSQLISSSPNSTTNHTGIQQSECKGEKVDLAVRLGLLKLVSQIEGLTEQTLPETLKLNLSRLRTVQAQLQKIIVISTSILVHRQILLSENLSPSPADMESEVSKSVKKLTELLDHVEDVGVTEIVETINELEVGDPEKLQTRKNVMSNILTKSLQEGDAVYLKVSRTVYLAARGVLLGGGGSQGRELAEMALRRVGAAALTKRVIDAAEILIVVATVSRSVHGPWYAEVIKNMA</sequence>
<feature type="coiled-coil region" evidence="2">
    <location>
        <begin position="316"/>
        <end position="343"/>
    </location>
</feature>
<comment type="similarity">
    <text evidence="1">Belongs to the TCP11 family.</text>
</comment>
<feature type="region of interest" description="Disordered" evidence="3">
    <location>
        <begin position="1019"/>
        <end position="1038"/>
    </location>
</feature>
<feature type="region of interest" description="Disordered" evidence="3">
    <location>
        <begin position="453"/>
        <end position="479"/>
    </location>
</feature>
<evidence type="ECO:0000256" key="2">
    <source>
        <dbReference type="SAM" id="Coils"/>
    </source>
</evidence>
<reference evidence="4 5" key="1">
    <citation type="journal article" date="2017" name="Mol. Plant">
        <title>The Genome of Medicinal Plant Macleaya cordata Provides New Insights into Benzylisoquinoline Alkaloids Metabolism.</title>
        <authorList>
            <person name="Liu X."/>
            <person name="Liu Y."/>
            <person name="Huang P."/>
            <person name="Ma Y."/>
            <person name="Qing Z."/>
            <person name="Tang Q."/>
            <person name="Cao H."/>
            <person name="Cheng P."/>
            <person name="Zheng Y."/>
            <person name="Yuan Z."/>
            <person name="Zhou Y."/>
            <person name="Liu J."/>
            <person name="Tang Z."/>
            <person name="Zhuo Y."/>
            <person name="Zhang Y."/>
            <person name="Yu L."/>
            <person name="Huang J."/>
            <person name="Yang P."/>
            <person name="Peng Q."/>
            <person name="Zhang J."/>
            <person name="Jiang W."/>
            <person name="Zhang Z."/>
            <person name="Lin K."/>
            <person name="Ro D.K."/>
            <person name="Chen X."/>
            <person name="Xiong X."/>
            <person name="Shang Y."/>
            <person name="Huang S."/>
            <person name="Zeng J."/>
        </authorList>
    </citation>
    <scope>NUCLEOTIDE SEQUENCE [LARGE SCALE GENOMIC DNA]</scope>
    <source>
        <strain evidence="5">cv. BLH2017</strain>
        <tissue evidence="4">Root</tissue>
    </source>
</reference>
<feature type="compositionally biased region" description="Low complexity" evidence="3">
    <location>
        <begin position="1019"/>
        <end position="1029"/>
    </location>
</feature>
<dbReference type="EMBL" id="MVGT01001776">
    <property type="protein sequence ID" value="OVA10934.1"/>
    <property type="molecule type" value="Genomic_DNA"/>
</dbReference>
<dbReference type="STRING" id="56857.A0A200QKH0"/>
<dbReference type="PANTHER" id="PTHR12832">
    <property type="entry name" value="TESTIS-SPECIFIC PROTEIN PBS13 T-COMPLEX 11"/>
    <property type="match status" value="1"/>
</dbReference>
<keyword evidence="5" id="KW-1185">Reference proteome</keyword>
<feature type="compositionally biased region" description="Low complexity" evidence="3">
    <location>
        <begin position="679"/>
        <end position="694"/>
    </location>
</feature>
<name>A0A200QKH0_MACCD</name>
<evidence type="ECO:0000256" key="3">
    <source>
        <dbReference type="SAM" id="MobiDB-lite"/>
    </source>
</evidence>
<dbReference type="InterPro" id="IPR008862">
    <property type="entry name" value="Tcp11"/>
</dbReference>
<dbReference type="FunCoup" id="A0A200QKH0">
    <property type="interactions" value="226"/>
</dbReference>
<comment type="caution">
    <text evidence="4">The sequence shown here is derived from an EMBL/GenBank/DDBJ whole genome shotgun (WGS) entry which is preliminary data.</text>
</comment>
<dbReference type="OMA" id="EIAPQKW"/>
<dbReference type="Proteomes" id="UP000195402">
    <property type="component" value="Unassembled WGS sequence"/>
</dbReference>